<gene>
    <name evidence="5" type="ORF">TWF696_006895</name>
</gene>
<reference evidence="5 6" key="1">
    <citation type="submission" date="2019-10" db="EMBL/GenBank/DDBJ databases">
        <authorList>
            <person name="Palmer J.M."/>
        </authorList>
    </citation>
    <scope>NUCLEOTIDE SEQUENCE [LARGE SCALE GENOMIC DNA]</scope>
    <source>
        <strain evidence="5 6">TWF696</strain>
    </source>
</reference>
<dbReference type="AlphaFoldDB" id="A0AAV9UQN0"/>
<dbReference type="EC" id="3.1.1.-" evidence="3"/>
<dbReference type="SUPFAM" id="SSF53474">
    <property type="entry name" value="alpha/beta-Hydrolases"/>
    <property type="match status" value="1"/>
</dbReference>
<dbReference type="PROSITE" id="PS00122">
    <property type="entry name" value="CARBOXYLESTERASE_B_1"/>
    <property type="match status" value="1"/>
</dbReference>
<organism evidence="5 6">
    <name type="scientific">Orbilia brochopaga</name>
    <dbReference type="NCBI Taxonomy" id="3140254"/>
    <lineage>
        <taxon>Eukaryota</taxon>
        <taxon>Fungi</taxon>
        <taxon>Dikarya</taxon>
        <taxon>Ascomycota</taxon>
        <taxon>Pezizomycotina</taxon>
        <taxon>Orbiliomycetes</taxon>
        <taxon>Orbiliales</taxon>
        <taxon>Orbiliaceae</taxon>
        <taxon>Orbilia</taxon>
    </lineage>
</organism>
<dbReference type="InterPro" id="IPR019826">
    <property type="entry name" value="Carboxylesterase_B_AS"/>
</dbReference>
<evidence type="ECO:0000256" key="1">
    <source>
        <dbReference type="ARBA" id="ARBA00005964"/>
    </source>
</evidence>
<dbReference type="InterPro" id="IPR002018">
    <property type="entry name" value="CarbesteraseB"/>
</dbReference>
<evidence type="ECO:0000313" key="6">
    <source>
        <dbReference type="Proteomes" id="UP001375240"/>
    </source>
</evidence>
<dbReference type="PANTHER" id="PTHR43142">
    <property type="entry name" value="CARBOXYLIC ESTER HYDROLASE"/>
    <property type="match status" value="1"/>
</dbReference>
<dbReference type="InterPro" id="IPR029058">
    <property type="entry name" value="AB_hydrolase_fold"/>
</dbReference>
<keyword evidence="6" id="KW-1185">Reference proteome</keyword>
<evidence type="ECO:0000313" key="5">
    <source>
        <dbReference type="EMBL" id="KAK6346786.1"/>
    </source>
</evidence>
<proteinExistence type="inferred from homology"/>
<evidence type="ECO:0000259" key="4">
    <source>
        <dbReference type="Pfam" id="PF00135"/>
    </source>
</evidence>
<dbReference type="EMBL" id="JAVHNQ010000005">
    <property type="protein sequence ID" value="KAK6346786.1"/>
    <property type="molecule type" value="Genomic_DNA"/>
</dbReference>
<dbReference type="GO" id="GO:0016787">
    <property type="term" value="F:hydrolase activity"/>
    <property type="evidence" value="ECO:0007669"/>
    <property type="project" value="UniProtKB-KW"/>
</dbReference>
<comment type="caution">
    <text evidence="5">The sequence shown here is derived from an EMBL/GenBank/DDBJ whole genome shotgun (WGS) entry which is preliminary data.</text>
</comment>
<dbReference type="Proteomes" id="UP001375240">
    <property type="component" value="Unassembled WGS sequence"/>
</dbReference>
<feature type="domain" description="Carboxylesterase type B" evidence="4">
    <location>
        <begin position="13"/>
        <end position="516"/>
    </location>
</feature>
<comment type="similarity">
    <text evidence="1 3">Belongs to the type-B carboxylesterase/lipase family.</text>
</comment>
<dbReference type="PANTHER" id="PTHR43142:SF5">
    <property type="entry name" value="CARBOXYLIC ESTER HYDROLASE"/>
    <property type="match status" value="1"/>
</dbReference>
<evidence type="ECO:0000256" key="3">
    <source>
        <dbReference type="RuleBase" id="RU361235"/>
    </source>
</evidence>
<protein>
    <recommendedName>
        <fullName evidence="3">Carboxylic ester hydrolase</fullName>
        <ecNumber evidence="3">3.1.1.-</ecNumber>
    </recommendedName>
</protein>
<dbReference type="Pfam" id="PF00135">
    <property type="entry name" value="COesterase"/>
    <property type="match status" value="1"/>
</dbReference>
<evidence type="ECO:0000256" key="2">
    <source>
        <dbReference type="ARBA" id="ARBA00022801"/>
    </source>
</evidence>
<sequence>MASYQIFTHAHPTLGDLTGRLVESDTVVHFRSIPYATIPARFRPSVLLDDIPDTFDHRPHRIFTEYGFACPGRPQEFRDLPGEQPRQYDEFRCLNLTISAVRSTLDIISSGSLDAINHLDRAPVLVYIHGGAFTEGAGHISAMHETTRIAALAAREGTDVVVVSIGYRLGAFAGLASTDLLHEAHGNGDTDIFNQGLFDQRKALTWIKHHISGFGGDADRVTVFGESAGSMSIAMHLLADEPLFSRCAMQSGNSATFGNILTFADIEAIYTRLLEEAGVSPTSGTPETRLAALRAIDQDQLWQLFVAAGAAIMAPYYGPEGTFFKNLNGQLPTYTNHTAITAQRAWVDAVIVGDDFFEGYILFALLQNVPHPSFVRLFKQTYGGDAPAILTAYDITPDENTYMDPVAFYMRLMYLVGDIYFQQPTEQMANDLAAAYNSTPPDTRRQKVFRYQFNLPNLFPGSPFSFVVGHHFVEMLYQFLTFVERYPRHRNDFYTRQAQGMARRWIAFANGHDPWDEYRRDDGYKIAICDDVNGWHVRTRQEDIERSRDEQWGERRYRGWELIRDAMERVHAEGGEEAVHAVRKRFWDRGAFVEDPEFLFTFK</sequence>
<keyword evidence="2 3" id="KW-0378">Hydrolase</keyword>
<dbReference type="Gene3D" id="3.40.50.1820">
    <property type="entry name" value="alpha/beta hydrolase"/>
    <property type="match status" value="1"/>
</dbReference>
<name>A0AAV9UQN0_9PEZI</name>
<accession>A0AAV9UQN0</accession>